<evidence type="ECO:0000313" key="4">
    <source>
        <dbReference type="Proteomes" id="UP001515480"/>
    </source>
</evidence>
<sequence>MRIAAARRAWTAAALPRSLAARGPWLGGARASMCNVPDTVPHWGGLDMTEEEIDEMAAELRANYLKRVHCAARMRAIADYMWNCLANPRNWLDNPFTNLEERVREMEEKLTKSILADQATLLDGIEDAYRAVVDEFTSEEPDFDRFVERGAMGEECAELLSEILSEWTDEGLRPVIKIDRVKTEIVSSSNRGRTMIVLITSREAHRTVPAASAAASARAKVKAKARSKATAEAKSEAKYEYRDVSQLWHLTAEISPEQEGVHPVDLSELEWELTDINFICFEMEVPAEPPELPETIAGTMAHLCLVAFAIAAIPFAIYRVAKSSKWLPLSTPLEQMKPLAKEREGVQKTESNEETVLHNQ</sequence>
<reference evidence="3 4" key="1">
    <citation type="journal article" date="2024" name="Science">
        <title>Giant polyketide synthase enzymes in the biosynthesis of giant marine polyether toxins.</title>
        <authorList>
            <person name="Fallon T.R."/>
            <person name="Shende V.V."/>
            <person name="Wierzbicki I.H."/>
            <person name="Pendleton A.L."/>
            <person name="Watervoot N.F."/>
            <person name="Auber R.P."/>
            <person name="Gonzalez D.J."/>
            <person name="Wisecaver J.H."/>
            <person name="Moore B.S."/>
        </authorList>
    </citation>
    <scope>NUCLEOTIDE SEQUENCE [LARGE SCALE GENOMIC DNA]</scope>
    <source>
        <strain evidence="3 4">12B1</strain>
    </source>
</reference>
<evidence type="ECO:0008006" key="5">
    <source>
        <dbReference type="Google" id="ProtNLM"/>
    </source>
</evidence>
<protein>
    <recommendedName>
        <fullName evidence="5">Tim44-like domain-containing protein</fullName>
    </recommendedName>
</protein>
<dbReference type="EMBL" id="JBGBPQ010000026">
    <property type="protein sequence ID" value="KAL1498867.1"/>
    <property type="molecule type" value="Genomic_DNA"/>
</dbReference>
<dbReference type="AlphaFoldDB" id="A0AB34II44"/>
<keyword evidence="2" id="KW-1133">Transmembrane helix</keyword>
<evidence type="ECO:0000256" key="1">
    <source>
        <dbReference type="SAM" id="MobiDB-lite"/>
    </source>
</evidence>
<evidence type="ECO:0000313" key="3">
    <source>
        <dbReference type="EMBL" id="KAL1498867.1"/>
    </source>
</evidence>
<keyword evidence="2" id="KW-0472">Membrane</keyword>
<keyword evidence="4" id="KW-1185">Reference proteome</keyword>
<dbReference type="Proteomes" id="UP001515480">
    <property type="component" value="Unassembled WGS sequence"/>
</dbReference>
<comment type="caution">
    <text evidence="3">The sequence shown here is derived from an EMBL/GenBank/DDBJ whole genome shotgun (WGS) entry which is preliminary data.</text>
</comment>
<accession>A0AB34II44</accession>
<keyword evidence="2" id="KW-0812">Transmembrane</keyword>
<feature type="region of interest" description="Disordered" evidence="1">
    <location>
        <begin position="338"/>
        <end position="360"/>
    </location>
</feature>
<organism evidence="3 4">
    <name type="scientific">Prymnesium parvum</name>
    <name type="common">Toxic golden alga</name>
    <dbReference type="NCBI Taxonomy" id="97485"/>
    <lineage>
        <taxon>Eukaryota</taxon>
        <taxon>Haptista</taxon>
        <taxon>Haptophyta</taxon>
        <taxon>Prymnesiophyceae</taxon>
        <taxon>Prymnesiales</taxon>
        <taxon>Prymnesiaceae</taxon>
        <taxon>Prymnesium</taxon>
    </lineage>
</organism>
<feature type="compositionally biased region" description="Basic and acidic residues" evidence="1">
    <location>
        <begin position="339"/>
        <end position="351"/>
    </location>
</feature>
<name>A0AB34II44_PRYPA</name>
<gene>
    <name evidence="3" type="ORF">AB1Y20_013391</name>
</gene>
<proteinExistence type="predicted"/>
<feature type="transmembrane region" description="Helical" evidence="2">
    <location>
        <begin position="300"/>
        <end position="321"/>
    </location>
</feature>
<evidence type="ECO:0000256" key="2">
    <source>
        <dbReference type="SAM" id="Phobius"/>
    </source>
</evidence>